<dbReference type="AlphaFoldDB" id="A0AAE0CJ75"/>
<reference evidence="1" key="1">
    <citation type="journal article" date="2023" name="Plant J.">
        <title>Genome sequences and population genomics provide insights into the demographic history, inbreeding, and mutation load of two 'living fossil' tree species of Dipteronia.</title>
        <authorList>
            <person name="Feng Y."/>
            <person name="Comes H.P."/>
            <person name="Chen J."/>
            <person name="Zhu S."/>
            <person name="Lu R."/>
            <person name="Zhang X."/>
            <person name="Li P."/>
            <person name="Qiu J."/>
            <person name="Olsen K.M."/>
            <person name="Qiu Y."/>
        </authorList>
    </citation>
    <scope>NUCLEOTIDE SEQUENCE</scope>
    <source>
        <strain evidence="1">KIB01</strain>
    </source>
</reference>
<evidence type="ECO:0008006" key="3">
    <source>
        <dbReference type="Google" id="ProtNLM"/>
    </source>
</evidence>
<gene>
    <name evidence="1" type="ORF">Ddye_012995</name>
</gene>
<evidence type="ECO:0000313" key="1">
    <source>
        <dbReference type="EMBL" id="KAK2653139.1"/>
    </source>
</evidence>
<organism evidence="1 2">
    <name type="scientific">Dipteronia dyeriana</name>
    <dbReference type="NCBI Taxonomy" id="168575"/>
    <lineage>
        <taxon>Eukaryota</taxon>
        <taxon>Viridiplantae</taxon>
        <taxon>Streptophyta</taxon>
        <taxon>Embryophyta</taxon>
        <taxon>Tracheophyta</taxon>
        <taxon>Spermatophyta</taxon>
        <taxon>Magnoliopsida</taxon>
        <taxon>eudicotyledons</taxon>
        <taxon>Gunneridae</taxon>
        <taxon>Pentapetalae</taxon>
        <taxon>rosids</taxon>
        <taxon>malvids</taxon>
        <taxon>Sapindales</taxon>
        <taxon>Sapindaceae</taxon>
        <taxon>Hippocastanoideae</taxon>
        <taxon>Acereae</taxon>
        <taxon>Dipteronia</taxon>
    </lineage>
</organism>
<dbReference type="Proteomes" id="UP001280121">
    <property type="component" value="Unassembled WGS sequence"/>
</dbReference>
<sequence>MLVLGLSGSIAYDRLAHIAAKTVSPHQFRFIRDHHIKDCIALATDCVNMLHKKCYRGNFSMKIDICKAFDTLD</sequence>
<evidence type="ECO:0000313" key="2">
    <source>
        <dbReference type="Proteomes" id="UP001280121"/>
    </source>
</evidence>
<accession>A0AAE0CJ75</accession>
<dbReference type="EMBL" id="JANJYI010000004">
    <property type="protein sequence ID" value="KAK2653139.1"/>
    <property type="molecule type" value="Genomic_DNA"/>
</dbReference>
<proteinExistence type="predicted"/>
<comment type="caution">
    <text evidence="1">The sequence shown here is derived from an EMBL/GenBank/DDBJ whole genome shotgun (WGS) entry which is preliminary data.</text>
</comment>
<name>A0AAE0CJ75_9ROSI</name>
<protein>
    <recommendedName>
        <fullName evidence="3">Reverse transcriptase domain-containing protein</fullName>
    </recommendedName>
</protein>
<feature type="non-terminal residue" evidence="1">
    <location>
        <position position="73"/>
    </location>
</feature>
<keyword evidence="2" id="KW-1185">Reference proteome</keyword>